<evidence type="ECO:0000259" key="11">
    <source>
        <dbReference type="Pfam" id="PF19310"/>
    </source>
</evidence>
<keyword evidence="2 9" id="KW-0645">Protease</keyword>
<dbReference type="OrthoDB" id="9773538at2"/>
<keyword evidence="5 9" id="KW-0862">Zinc</keyword>
<comment type="similarity">
    <text evidence="1 9">Belongs to the peptidase M3 family.</text>
</comment>
<evidence type="ECO:0000256" key="4">
    <source>
        <dbReference type="ARBA" id="ARBA00022801"/>
    </source>
</evidence>
<dbReference type="GO" id="GO:0006508">
    <property type="term" value="P:proteolysis"/>
    <property type="evidence" value="ECO:0007669"/>
    <property type="project" value="UniProtKB-KW"/>
</dbReference>
<comment type="cofactor">
    <cofactor evidence="9">
        <name>Zn(2+)</name>
        <dbReference type="ChEBI" id="CHEBI:29105"/>
    </cofactor>
    <text evidence="9">Binds 1 zinc ion.</text>
</comment>
<evidence type="ECO:0000256" key="8">
    <source>
        <dbReference type="ARBA" id="ARBA00026100"/>
    </source>
</evidence>
<accession>A0A251XC91</accession>
<evidence type="ECO:0000313" key="12">
    <source>
        <dbReference type="EMBL" id="OUD16249.1"/>
    </source>
</evidence>
<dbReference type="Gene3D" id="1.10.1370.10">
    <property type="entry name" value="Neurolysin, domain 3"/>
    <property type="match status" value="1"/>
</dbReference>
<evidence type="ECO:0000256" key="6">
    <source>
        <dbReference type="ARBA" id="ARBA00023049"/>
    </source>
</evidence>
<dbReference type="EC" id="3.4.24.70" evidence="8"/>
<dbReference type="GO" id="GO:0004222">
    <property type="term" value="F:metalloendopeptidase activity"/>
    <property type="evidence" value="ECO:0007669"/>
    <property type="project" value="UniProtKB-EC"/>
</dbReference>
<gene>
    <name evidence="12" type="ORF">TPSD3_00560</name>
</gene>
<dbReference type="GO" id="GO:0046872">
    <property type="term" value="F:metal ion binding"/>
    <property type="evidence" value="ECO:0007669"/>
    <property type="project" value="UniProtKB-UniRule"/>
</dbReference>
<dbReference type="Gene3D" id="1.20.1050.40">
    <property type="entry name" value="Endopeptidase. Chain P, domain 1"/>
    <property type="match status" value="1"/>
</dbReference>
<evidence type="ECO:0000313" key="13">
    <source>
        <dbReference type="Proteomes" id="UP000194798"/>
    </source>
</evidence>
<evidence type="ECO:0000256" key="2">
    <source>
        <dbReference type="ARBA" id="ARBA00022670"/>
    </source>
</evidence>
<evidence type="ECO:0000256" key="7">
    <source>
        <dbReference type="ARBA" id="ARBA00024603"/>
    </source>
</evidence>
<dbReference type="PANTHER" id="PTHR43660:SF1">
    <property type="entry name" value="DIPEPTIDYL CARBOXYPEPTIDASE"/>
    <property type="match status" value="1"/>
</dbReference>
<keyword evidence="3 9" id="KW-0479">Metal-binding</keyword>
<evidence type="ECO:0000256" key="3">
    <source>
        <dbReference type="ARBA" id="ARBA00022723"/>
    </source>
</evidence>
<feature type="domain" description="Oligopeptidase A N-terminal" evidence="11">
    <location>
        <begin position="28"/>
        <end position="149"/>
    </location>
</feature>
<protein>
    <recommendedName>
        <fullName evidence="8">oligopeptidase A</fullName>
        <ecNumber evidence="8">3.4.24.70</ecNumber>
    </recommendedName>
</protein>
<dbReference type="Gene3D" id="3.40.390.10">
    <property type="entry name" value="Collagenase (Catalytic Domain)"/>
    <property type="match status" value="1"/>
</dbReference>
<dbReference type="FunFam" id="3.40.390.10:FF:000009">
    <property type="entry name" value="Oligopeptidase A"/>
    <property type="match status" value="1"/>
</dbReference>
<dbReference type="InterPro" id="IPR045090">
    <property type="entry name" value="Pept_M3A_M3B"/>
</dbReference>
<organism evidence="12 13">
    <name type="scientific">Thioflexithrix psekupsensis</name>
    <dbReference type="NCBI Taxonomy" id="1570016"/>
    <lineage>
        <taxon>Bacteria</taxon>
        <taxon>Pseudomonadati</taxon>
        <taxon>Pseudomonadota</taxon>
        <taxon>Gammaproteobacteria</taxon>
        <taxon>Thiotrichales</taxon>
        <taxon>Thioflexithrix</taxon>
    </lineage>
</organism>
<evidence type="ECO:0000256" key="9">
    <source>
        <dbReference type="RuleBase" id="RU003435"/>
    </source>
</evidence>
<keyword evidence="6 9" id="KW-0482">Metalloprotease</keyword>
<sequence>MSNNPLLTFQGLPPFGDILPEHIESAIDTLLQENRAAIAEIQRHAHSPSWDNFVHPLNELNDRLNRVWSVAGHLNSVMNHDPIREAYNACLPKISDYGSEIGQNKTLFLGYQTLAQNEAFKTLSIAQQKIINNELRDFRLSGIDLSPEKQARYREIQQQLSALSTRFSEHLLDATHGWQENITDERLLSGVPESVRDLLRHQAQQAGLESYLITLDMPCYLPVMNYADNRELRARLYQAFVTRASDQGIHPEKWDNSAVMQDILTLRRELAQLLGFNNYAEYSLVSKMAETPDQVIDFLLELAKKARAMALKEWEELTAFAQEQYGMTELKMWDVPYYSEKLRQHHYDISQETLRPYFPLPTVLAGLFAIIERLYGVKIEPLENIPVWHSDVKFYQIIDSNKTVRGQFYLDLYARRAKRGGAWMGNCLSRKKLADDQVQIPVAYMVCNFTPSVGDKPVLLTHQEVSTLFHEFGHGLHHLLTQVDYSLVSGINGVAWDAVELPSQFMENWCWEREALDLFARHYETGEVLPDELFQKMKAAKNFQAGLFLLRQLEFALFDMRLHKEYQPELDIQALLDEVRQQIAVLIPPTFNRFQHSFAHIFSGGYAAGYYSYKWAEVLSADAFSLFAEQGIFNRELGQRFLHCILERGGAEDPMSLFIEFRGREPRIDALLKQTGIVQ</sequence>
<dbReference type="SUPFAM" id="SSF55486">
    <property type="entry name" value="Metalloproteases ('zincins'), catalytic domain"/>
    <property type="match status" value="1"/>
</dbReference>
<dbReference type="Proteomes" id="UP000194798">
    <property type="component" value="Unassembled WGS sequence"/>
</dbReference>
<dbReference type="InterPro" id="IPR045666">
    <property type="entry name" value="OpdA_N"/>
</dbReference>
<evidence type="ECO:0000256" key="5">
    <source>
        <dbReference type="ARBA" id="ARBA00022833"/>
    </source>
</evidence>
<dbReference type="EMBL" id="MSLT01000001">
    <property type="protein sequence ID" value="OUD16249.1"/>
    <property type="molecule type" value="Genomic_DNA"/>
</dbReference>
<dbReference type="InterPro" id="IPR034005">
    <property type="entry name" value="M3A_DCP"/>
</dbReference>
<dbReference type="NCBIfam" id="NF008159">
    <property type="entry name" value="PRK10911.1"/>
    <property type="match status" value="1"/>
</dbReference>
<dbReference type="Pfam" id="PF19310">
    <property type="entry name" value="TOP_N"/>
    <property type="match status" value="1"/>
</dbReference>
<evidence type="ECO:0000259" key="10">
    <source>
        <dbReference type="Pfam" id="PF01432"/>
    </source>
</evidence>
<feature type="domain" description="Peptidase M3A/M3B catalytic" evidence="10">
    <location>
        <begin position="223"/>
        <end position="676"/>
    </location>
</feature>
<keyword evidence="13" id="KW-1185">Reference proteome</keyword>
<dbReference type="PANTHER" id="PTHR43660">
    <property type="entry name" value="DIPEPTIDYL CARBOXYPEPTIDASE"/>
    <property type="match status" value="1"/>
</dbReference>
<reference evidence="12 13" key="1">
    <citation type="submission" date="2016-12" db="EMBL/GenBank/DDBJ databases">
        <title>Thioflexothrix psekupsii D3 genome sequencing and assembly.</title>
        <authorList>
            <person name="Fomenkov A."/>
            <person name="Vincze T."/>
            <person name="Grabovich M."/>
            <person name="Anton B.P."/>
            <person name="Dubinina G."/>
            <person name="Orlova M."/>
            <person name="Belousova E."/>
            <person name="Roberts R.J."/>
        </authorList>
    </citation>
    <scope>NUCLEOTIDE SEQUENCE [LARGE SCALE GENOMIC DNA]</scope>
    <source>
        <strain evidence="12">D3</strain>
    </source>
</reference>
<dbReference type="InterPro" id="IPR024079">
    <property type="entry name" value="MetalloPept_cat_dom_sf"/>
</dbReference>
<dbReference type="InterPro" id="IPR024077">
    <property type="entry name" value="Neurolysin/TOP_dom2"/>
</dbReference>
<keyword evidence="4 9" id="KW-0378">Hydrolase</keyword>
<comment type="catalytic activity">
    <reaction evidence="7">
        <text>Hydrolysis of oligopeptides, with broad specificity. Gly or Ala commonly occur as P1 or P1' residues, but more distant residues are also important, as is shown by the fact that Z-Gly-Pro-Gly-|-Gly-Pro-Ala is cleaved, but not Z-(Gly)(5).</text>
        <dbReference type="EC" id="3.4.24.70"/>
    </reaction>
</comment>
<comment type="caution">
    <text evidence="12">The sequence shown here is derived from an EMBL/GenBank/DDBJ whole genome shotgun (WGS) entry which is preliminary data.</text>
</comment>
<dbReference type="InterPro" id="IPR024080">
    <property type="entry name" value="Neurolysin/TOP_N"/>
</dbReference>
<dbReference type="AlphaFoldDB" id="A0A251XC91"/>
<dbReference type="GO" id="GO:0005829">
    <property type="term" value="C:cytosol"/>
    <property type="evidence" value="ECO:0007669"/>
    <property type="project" value="UniProtKB-ARBA"/>
</dbReference>
<dbReference type="CDD" id="cd06456">
    <property type="entry name" value="M3A_DCP"/>
    <property type="match status" value="1"/>
</dbReference>
<evidence type="ECO:0000256" key="1">
    <source>
        <dbReference type="ARBA" id="ARBA00006040"/>
    </source>
</evidence>
<name>A0A251XC91_9GAMM</name>
<dbReference type="InterPro" id="IPR001567">
    <property type="entry name" value="Pept_M3A_M3B_dom"/>
</dbReference>
<proteinExistence type="inferred from homology"/>
<dbReference type="Pfam" id="PF01432">
    <property type="entry name" value="Peptidase_M3"/>
    <property type="match status" value="1"/>
</dbReference>